<dbReference type="RefSeq" id="WP_339124508.1">
    <property type="nucleotide sequence ID" value="NZ_BAABKS010000071.1"/>
</dbReference>
<protein>
    <submittedName>
        <fullName evidence="1">AAA family ATPase</fullName>
    </submittedName>
</protein>
<dbReference type="SUPFAM" id="SSF52540">
    <property type="entry name" value="P-loop containing nucleoside triphosphate hydrolases"/>
    <property type="match status" value="1"/>
</dbReference>
<evidence type="ECO:0000313" key="2">
    <source>
        <dbReference type="Proteomes" id="UP001597182"/>
    </source>
</evidence>
<dbReference type="Proteomes" id="UP001597182">
    <property type="component" value="Unassembled WGS sequence"/>
</dbReference>
<sequence length="198" mass="22119">MIVWVNGAFGVGKTQVAHELRRRLGRGWIADPELPGFGLHRMLPPHLRGDFQDVPGWRVGVRDVLGRLDADDATQPVIVPMTLVRDDYADEIVEALRIGGHDLRHVTLVATPETIRRRLASRGGAVRDLWAQRQIDRCVTALTAPRFARHVATDGRTIDDVVEDVAAGLDLPLAHGRDGRVRGFVRRRAVQLRHVRLP</sequence>
<proteinExistence type="predicted"/>
<gene>
    <name evidence="1" type="ORF">ACFQ34_33215</name>
</gene>
<dbReference type="Pfam" id="PF13671">
    <property type="entry name" value="AAA_33"/>
    <property type="match status" value="1"/>
</dbReference>
<keyword evidence="2" id="KW-1185">Reference proteome</keyword>
<reference evidence="2" key="1">
    <citation type="journal article" date="2019" name="Int. J. Syst. Evol. Microbiol.">
        <title>The Global Catalogue of Microorganisms (GCM) 10K type strain sequencing project: providing services to taxonomists for standard genome sequencing and annotation.</title>
        <authorList>
            <consortium name="The Broad Institute Genomics Platform"/>
            <consortium name="The Broad Institute Genome Sequencing Center for Infectious Disease"/>
            <person name="Wu L."/>
            <person name="Ma J."/>
        </authorList>
    </citation>
    <scope>NUCLEOTIDE SEQUENCE [LARGE SCALE GENOMIC DNA]</scope>
    <source>
        <strain evidence="2">CCUG 49018</strain>
    </source>
</reference>
<name>A0ABW3VTQ2_9PSEU</name>
<accession>A0ABW3VTQ2</accession>
<dbReference type="InterPro" id="IPR027417">
    <property type="entry name" value="P-loop_NTPase"/>
</dbReference>
<organism evidence="1 2">
    <name type="scientific">Pseudonocardia benzenivorans</name>
    <dbReference type="NCBI Taxonomy" id="228005"/>
    <lineage>
        <taxon>Bacteria</taxon>
        <taxon>Bacillati</taxon>
        <taxon>Actinomycetota</taxon>
        <taxon>Actinomycetes</taxon>
        <taxon>Pseudonocardiales</taxon>
        <taxon>Pseudonocardiaceae</taxon>
        <taxon>Pseudonocardia</taxon>
    </lineage>
</organism>
<dbReference type="EMBL" id="JBHTMB010000338">
    <property type="protein sequence ID" value="MFD1238165.1"/>
    <property type="molecule type" value="Genomic_DNA"/>
</dbReference>
<evidence type="ECO:0000313" key="1">
    <source>
        <dbReference type="EMBL" id="MFD1238165.1"/>
    </source>
</evidence>
<dbReference type="Gene3D" id="3.40.50.300">
    <property type="entry name" value="P-loop containing nucleotide triphosphate hydrolases"/>
    <property type="match status" value="1"/>
</dbReference>
<comment type="caution">
    <text evidence="1">The sequence shown here is derived from an EMBL/GenBank/DDBJ whole genome shotgun (WGS) entry which is preliminary data.</text>
</comment>